<dbReference type="GO" id="GO:0003887">
    <property type="term" value="F:DNA-directed DNA polymerase activity"/>
    <property type="evidence" value="ECO:0007669"/>
    <property type="project" value="InterPro"/>
</dbReference>
<dbReference type="Proteomes" id="UP000265520">
    <property type="component" value="Unassembled WGS sequence"/>
</dbReference>
<dbReference type="InterPro" id="IPR002298">
    <property type="entry name" value="DNA_polymerase_A"/>
</dbReference>
<dbReference type="EMBL" id="LXQA010192523">
    <property type="protein sequence ID" value="MCI32075.1"/>
    <property type="molecule type" value="Genomic_DNA"/>
</dbReference>
<reference evidence="1 2" key="1">
    <citation type="journal article" date="2018" name="Front. Plant Sci.">
        <title>Red Clover (Trifolium pratense) and Zigzag Clover (T. medium) - A Picture of Genomic Similarities and Differences.</title>
        <authorList>
            <person name="Dluhosova J."/>
            <person name="Istvanek J."/>
            <person name="Nedelnik J."/>
            <person name="Repkova J."/>
        </authorList>
    </citation>
    <scope>NUCLEOTIDE SEQUENCE [LARGE SCALE GENOMIC DNA]</scope>
    <source>
        <strain evidence="2">cv. 10/8</strain>
        <tissue evidence="1">Leaf</tissue>
    </source>
</reference>
<dbReference type="PANTHER" id="PTHR10133:SF62">
    <property type="entry name" value="DNA POLYMERASE THETA"/>
    <property type="match status" value="1"/>
</dbReference>
<dbReference type="GO" id="GO:0003676">
    <property type="term" value="F:nucleic acid binding"/>
    <property type="evidence" value="ECO:0007669"/>
    <property type="project" value="InterPro"/>
</dbReference>
<dbReference type="InterPro" id="IPR036397">
    <property type="entry name" value="RNaseH_sf"/>
</dbReference>
<dbReference type="GO" id="GO:0006261">
    <property type="term" value="P:DNA-templated DNA replication"/>
    <property type="evidence" value="ECO:0007669"/>
    <property type="project" value="InterPro"/>
</dbReference>
<dbReference type="GO" id="GO:0006302">
    <property type="term" value="P:double-strand break repair"/>
    <property type="evidence" value="ECO:0007669"/>
    <property type="project" value="TreeGrafter"/>
</dbReference>
<feature type="non-terminal residue" evidence="1">
    <location>
        <position position="136"/>
    </location>
</feature>
<protein>
    <submittedName>
        <fullName evidence="1">DNA polymerase theta-like</fullName>
    </submittedName>
</protein>
<name>A0A392R933_9FABA</name>
<organism evidence="1 2">
    <name type="scientific">Trifolium medium</name>
    <dbReference type="NCBI Taxonomy" id="97028"/>
    <lineage>
        <taxon>Eukaryota</taxon>
        <taxon>Viridiplantae</taxon>
        <taxon>Streptophyta</taxon>
        <taxon>Embryophyta</taxon>
        <taxon>Tracheophyta</taxon>
        <taxon>Spermatophyta</taxon>
        <taxon>Magnoliopsida</taxon>
        <taxon>eudicotyledons</taxon>
        <taxon>Gunneridae</taxon>
        <taxon>Pentapetalae</taxon>
        <taxon>rosids</taxon>
        <taxon>fabids</taxon>
        <taxon>Fabales</taxon>
        <taxon>Fabaceae</taxon>
        <taxon>Papilionoideae</taxon>
        <taxon>50 kb inversion clade</taxon>
        <taxon>NPAAA clade</taxon>
        <taxon>Hologalegina</taxon>
        <taxon>IRL clade</taxon>
        <taxon>Trifolieae</taxon>
        <taxon>Trifolium</taxon>
    </lineage>
</organism>
<sequence length="136" mass="15812">MYYINLPRDILLSDNRKDDGFSLSACSYKQKGSSSNSKQDFINAMNRWRRICKIMEKTNVRKFTWNLKVQIQVLKKPSVSTQRFGSLDTLDKNMDYEVVDNSYLLLPPIHVKDAIDMCIVAWILWPDEESSSSPNL</sequence>
<dbReference type="AlphaFoldDB" id="A0A392R933"/>
<evidence type="ECO:0000313" key="1">
    <source>
        <dbReference type="EMBL" id="MCI32075.1"/>
    </source>
</evidence>
<dbReference type="Gene3D" id="3.30.420.10">
    <property type="entry name" value="Ribonuclease H-like superfamily/Ribonuclease H"/>
    <property type="match status" value="1"/>
</dbReference>
<dbReference type="PANTHER" id="PTHR10133">
    <property type="entry name" value="DNA POLYMERASE I"/>
    <property type="match status" value="1"/>
</dbReference>
<accession>A0A392R933</accession>
<comment type="caution">
    <text evidence="1">The sequence shown here is derived from an EMBL/GenBank/DDBJ whole genome shotgun (WGS) entry which is preliminary data.</text>
</comment>
<evidence type="ECO:0000313" key="2">
    <source>
        <dbReference type="Proteomes" id="UP000265520"/>
    </source>
</evidence>
<keyword evidence="2" id="KW-1185">Reference proteome</keyword>
<proteinExistence type="predicted"/>